<evidence type="ECO:0000313" key="1">
    <source>
        <dbReference type="EMBL" id="EER05789.1"/>
    </source>
</evidence>
<gene>
    <name evidence="1" type="ORF">Pmar_PMAR011838</name>
</gene>
<name>C5LBG8_PERM5</name>
<accession>C5LBG8</accession>
<sequence>MYDSQVLEFVAGVLVSRLNELHAGQLVSVLESYGRLPRLRPSEEEKEETSNPRNHSIISTVIDLVVFKVQLLFEVAASALPDDLSQLQSFQLCAIAQAYSRLGFYSPSLLSAICEEFNTRLESDTTTGSSRRKPVTPLEAHRFIVSVAMVADTTSDEVGGALKRCVDNMITKCLYYTTTQLDTRGCLQLIAALRKLKHYNEKFVNTRLLPTLNNHYMKSRAAPAGAEEGLARIHDGVLIIECLSSMPQTTAMTARLQETILYDVIDSITAMDLPASVWKIVNFNKSVFKTEF</sequence>
<dbReference type="EMBL" id="GG680918">
    <property type="protein sequence ID" value="EER05789.1"/>
    <property type="molecule type" value="Genomic_DNA"/>
</dbReference>
<evidence type="ECO:0000313" key="2">
    <source>
        <dbReference type="Proteomes" id="UP000007800"/>
    </source>
</evidence>
<keyword evidence="2" id="KW-1185">Reference proteome</keyword>
<dbReference type="GeneID" id="9043219"/>
<dbReference type="Proteomes" id="UP000007800">
    <property type="component" value="Unassembled WGS sequence"/>
</dbReference>
<dbReference type="RefSeq" id="XP_002773973.1">
    <property type="nucleotide sequence ID" value="XM_002773927.1"/>
</dbReference>
<dbReference type="AlphaFoldDB" id="C5LBG8"/>
<organism evidence="2">
    <name type="scientific">Perkinsus marinus (strain ATCC 50983 / TXsc)</name>
    <dbReference type="NCBI Taxonomy" id="423536"/>
    <lineage>
        <taxon>Eukaryota</taxon>
        <taxon>Sar</taxon>
        <taxon>Alveolata</taxon>
        <taxon>Perkinsozoa</taxon>
        <taxon>Perkinsea</taxon>
        <taxon>Perkinsida</taxon>
        <taxon>Perkinsidae</taxon>
        <taxon>Perkinsus</taxon>
    </lineage>
</organism>
<proteinExistence type="predicted"/>
<reference evidence="1 2" key="1">
    <citation type="submission" date="2008-07" db="EMBL/GenBank/DDBJ databases">
        <authorList>
            <person name="El-Sayed N."/>
            <person name="Caler E."/>
            <person name="Inman J."/>
            <person name="Amedeo P."/>
            <person name="Hass B."/>
            <person name="Wortman J."/>
        </authorList>
    </citation>
    <scope>NUCLEOTIDE SEQUENCE [LARGE SCALE GENOMIC DNA]</scope>
    <source>
        <strain evidence="2">ATCC 50983 / TXsc</strain>
    </source>
</reference>
<dbReference type="InParanoid" id="C5LBG8"/>
<protein>
    <submittedName>
        <fullName evidence="1">Uncharacterized protein</fullName>
    </submittedName>
</protein>